<proteinExistence type="predicted"/>
<dbReference type="InterPro" id="IPR052018">
    <property type="entry name" value="PHP_domain"/>
</dbReference>
<name>A0A1Q9JEX1_9FIRM</name>
<evidence type="ECO:0000313" key="2">
    <source>
        <dbReference type="EMBL" id="OLR54739.1"/>
    </source>
</evidence>
<dbReference type="PANTHER" id="PTHR42924">
    <property type="entry name" value="EXONUCLEASE"/>
    <property type="match status" value="1"/>
</dbReference>
<reference evidence="2 3" key="1">
    <citation type="journal article" date="2016" name="Appl. Environ. Microbiol.">
        <title>Function and Phylogeny of Bacterial Butyryl Coenzyme A:Acetate Transferases and Their Diversity in the Proximal Colon of Swine.</title>
        <authorList>
            <person name="Trachsel J."/>
            <person name="Bayles D.O."/>
            <person name="Looft T."/>
            <person name="Levine U.Y."/>
            <person name="Allen H.K."/>
        </authorList>
    </citation>
    <scope>NUCLEOTIDE SEQUENCE [LARGE SCALE GENOMIC DNA]</scope>
    <source>
        <strain evidence="2 3">68-3-10</strain>
    </source>
</reference>
<dbReference type="GO" id="GO:0004534">
    <property type="term" value="F:5'-3' RNA exonuclease activity"/>
    <property type="evidence" value="ECO:0007669"/>
    <property type="project" value="TreeGrafter"/>
</dbReference>
<dbReference type="RefSeq" id="WP_075711759.1">
    <property type="nucleotide sequence ID" value="NZ_MJIE01000001.1"/>
</dbReference>
<dbReference type="SUPFAM" id="SSF89550">
    <property type="entry name" value="PHP domain-like"/>
    <property type="match status" value="1"/>
</dbReference>
<dbReference type="STRING" id="1261640.BHK98_00700"/>
<dbReference type="Proteomes" id="UP000187404">
    <property type="component" value="Unassembled WGS sequence"/>
</dbReference>
<dbReference type="Pfam" id="PF02811">
    <property type="entry name" value="PHP"/>
    <property type="match status" value="1"/>
</dbReference>
<protein>
    <recommendedName>
        <fullName evidence="1">Polymerase/histidinol phosphatase N-terminal domain-containing protein</fullName>
    </recommendedName>
</protein>
<dbReference type="Gene3D" id="3.20.20.140">
    <property type="entry name" value="Metal-dependent hydrolases"/>
    <property type="match status" value="1"/>
</dbReference>
<dbReference type="InterPro" id="IPR003141">
    <property type="entry name" value="Pol/His_phosphatase_N"/>
</dbReference>
<evidence type="ECO:0000259" key="1">
    <source>
        <dbReference type="SMART" id="SM00481"/>
    </source>
</evidence>
<dbReference type="AlphaFoldDB" id="A0A1Q9JEX1"/>
<comment type="caution">
    <text evidence="2">The sequence shown here is derived from an EMBL/GenBank/DDBJ whole genome shotgun (WGS) entry which is preliminary data.</text>
</comment>
<evidence type="ECO:0000313" key="3">
    <source>
        <dbReference type="Proteomes" id="UP000187404"/>
    </source>
</evidence>
<dbReference type="Gene3D" id="1.10.150.650">
    <property type="match status" value="1"/>
</dbReference>
<organism evidence="2 3">
    <name type="scientific">Hornefia porci</name>
    <dbReference type="NCBI Taxonomy" id="2652292"/>
    <lineage>
        <taxon>Bacteria</taxon>
        <taxon>Bacillati</taxon>
        <taxon>Bacillota</taxon>
        <taxon>Clostridia</taxon>
        <taxon>Peptostreptococcales</taxon>
        <taxon>Anaerovoracaceae</taxon>
        <taxon>Hornefia</taxon>
    </lineage>
</organism>
<dbReference type="InterPro" id="IPR016195">
    <property type="entry name" value="Pol/histidinol_Pase-like"/>
</dbReference>
<dbReference type="OrthoDB" id="9804333at2"/>
<sequence length="269" mass="29830">MGLKMDLHIHSTCSDGTMTPVELVRKYYQEEYGLIALTDHDGVDGVKTAQIAGEALGISVISGIELGTELPDGPELHILGYYIDIENPELNETLAELRRTRAERNRKLLEVLRSMGYELTEEDLKQRPDQVYVGKPNFALALQKKGYVKSPEEAFAPGKFLESPEAKAVRRERITAERAIGLINGAGGIASLAHPMKIKGIGEKGSEEFCRRLEEIVKQLKKAGLKGLECFHPSATHEEGIALVKLAEKYKLHVTEGSDYHGPEFEPHQ</sequence>
<keyword evidence="3" id="KW-1185">Reference proteome</keyword>
<accession>A0A1Q9JEX1</accession>
<dbReference type="InterPro" id="IPR004013">
    <property type="entry name" value="PHP_dom"/>
</dbReference>
<feature type="domain" description="Polymerase/histidinol phosphatase N-terminal" evidence="1">
    <location>
        <begin position="5"/>
        <end position="70"/>
    </location>
</feature>
<dbReference type="EMBL" id="MJIE01000001">
    <property type="protein sequence ID" value="OLR54739.1"/>
    <property type="molecule type" value="Genomic_DNA"/>
</dbReference>
<dbReference type="GO" id="GO:0035312">
    <property type="term" value="F:5'-3' DNA exonuclease activity"/>
    <property type="evidence" value="ECO:0007669"/>
    <property type="project" value="TreeGrafter"/>
</dbReference>
<dbReference type="PANTHER" id="PTHR42924:SF3">
    <property type="entry name" value="POLYMERASE_HISTIDINOL PHOSPHATASE N-TERMINAL DOMAIN-CONTAINING PROTEIN"/>
    <property type="match status" value="1"/>
</dbReference>
<dbReference type="SMART" id="SM00481">
    <property type="entry name" value="POLIIIAc"/>
    <property type="match status" value="1"/>
</dbReference>
<gene>
    <name evidence="2" type="ORF">BHK98_00700</name>
</gene>
<dbReference type="CDD" id="cd07438">
    <property type="entry name" value="PHP_HisPPase_AMP"/>
    <property type="match status" value="1"/>
</dbReference>